<name>A0A316AT92_9BACT</name>
<dbReference type="AlphaFoldDB" id="A0A316AT92"/>
<keyword evidence="2" id="KW-1185">Reference proteome</keyword>
<dbReference type="RefSeq" id="WP_109672862.1">
    <property type="nucleotide sequence ID" value="NZ_QGDT01000001.1"/>
</dbReference>
<dbReference type="EMBL" id="QGDT01000001">
    <property type="protein sequence ID" value="PWJ60576.1"/>
    <property type="molecule type" value="Genomic_DNA"/>
</dbReference>
<accession>A0A316AT92</accession>
<gene>
    <name evidence="1" type="ORF">CLV98_101761</name>
</gene>
<dbReference type="OrthoDB" id="963940at2"/>
<dbReference type="Proteomes" id="UP000245880">
    <property type="component" value="Unassembled WGS sequence"/>
</dbReference>
<evidence type="ECO:0000313" key="2">
    <source>
        <dbReference type="Proteomes" id="UP000245880"/>
    </source>
</evidence>
<sequence length="79" mass="9086">MEHLTPHKEAEKKGTFQLLGQRLIQIIIHKQDVMKIAPIKKGEASTIYLKNNVYYQVQATQEEIFRELAWGNTEAAHPA</sequence>
<protein>
    <recommendedName>
        <fullName evidence="3">LytTr DNA-binding domain-containing protein</fullName>
    </recommendedName>
</protein>
<proteinExistence type="predicted"/>
<comment type="caution">
    <text evidence="1">The sequence shown here is derived from an EMBL/GenBank/DDBJ whole genome shotgun (WGS) entry which is preliminary data.</text>
</comment>
<reference evidence="1 2" key="1">
    <citation type="submission" date="2018-03" db="EMBL/GenBank/DDBJ databases">
        <title>Genomic Encyclopedia of Archaeal and Bacterial Type Strains, Phase II (KMG-II): from individual species to whole genera.</title>
        <authorList>
            <person name="Goeker M."/>
        </authorList>
    </citation>
    <scope>NUCLEOTIDE SEQUENCE [LARGE SCALE GENOMIC DNA]</scope>
    <source>
        <strain evidence="1 2">DSM 100346</strain>
    </source>
</reference>
<evidence type="ECO:0000313" key="1">
    <source>
        <dbReference type="EMBL" id="PWJ60576.1"/>
    </source>
</evidence>
<evidence type="ECO:0008006" key="3">
    <source>
        <dbReference type="Google" id="ProtNLM"/>
    </source>
</evidence>
<organism evidence="1 2">
    <name type="scientific">Dyadobacter jejuensis</name>
    <dbReference type="NCBI Taxonomy" id="1082580"/>
    <lineage>
        <taxon>Bacteria</taxon>
        <taxon>Pseudomonadati</taxon>
        <taxon>Bacteroidota</taxon>
        <taxon>Cytophagia</taxon>
        <taxon>Cytophagales</taxon>
        <taxon>Spirosomataceae</taxon>
        <taxon>Dyadobacter</taxon>
    </lineage>
</organism>